<protein>
    <submittedName>
        <fullName evidence="1">Uncharacterized protein</fullName>
    </submittedName>
</protein>
<accession>A0AAV7KVK4</accession>
<evidence type="ECO:0000313" key="2">
    <source>
        <dbReference type="Proteomes" id="UP001066276"/>
    </source>
</evidence>
<reference evidence="1" key="1">
    <citation type="journal article" date="2022" name="bioRxiv">
        <title>Sequencing and chromosome-scale assembly of the giantPleurodeles waltlgenome.</title>
        <authorList>
            <person name="Brown T."/>
            <person name="Elewa A."/>
            <person name="Iarovenko S."/>
            <person name="Subramanian E."/>
            <person name="Araus A.J."/>
            <person name="Petzold A."/>
            <person name="Susuki M."/>
            <person name="Suzuki K.-i.T."/>
            <person name="Hayashi T."/>
            <person name="Toyoda A."/>
            <person name="Oliveira C."/>
            <person name="Osipova E."/>
            <person name="Leigh N.D."/>
            <person name="Simon A."/>
            <person name="Yun M.H."/>
        </authorList>
    </citation>
    <scope>NUCLEOTIDE SEQUENCE</scope>
    <source>
        <strain evidence="1">20211129_DDA</strain>
        <tissue evidence="1">Liver</tissue>
    </source>
</reference>
<dbReference type="AlphaFoldDB" id="A0AAV7KVK4"/>
<name>A0AAV7KVK4_PLEWA</name>
<proteinExistence type="predicted"/>
<sequence length="96" mass="11121">MRVSYPTILTYYNRTRNKQGVPILRERFPASAPGRVLLQQPFKYINGVIVDELIRNIVSKIEYVTARVRECASHVRRNAKCFWSASSTRMLSSKTD</sequence>
<comment type="caution">
    <text evidence="1">The sequence shown here is derived from an EMBL/GenBank/DDBJ whole genome shotgun (WGS) entry which is preliminary data.</text>
</comment>
<gene>
    <name evidence="1" type="ORF">NDU88_002400</name>
</gene>
<dbReference type="Proteomes" id="UP001066276">
    <property type="component" value="Chromosome 12"/>
</dbReference>
<keyword evidence="2" id="KW-1185">Reference proteome</keyword>
<organism evidence="1 2">
    <name type="scientific">Pleurodeles waltl</name>
    <name type="common">Iberian ribbed newt</name>
    <dbReference type="NCBI Taxonomy" id="8319"/>
    <lineage>
        <taxon>Eukaryota</taxon>
        <taxon>Metazoa</taxon>
        <taxon>Chordata</taxon>
        <taxon>Craniata</taxon>
        <taxon>Vertebrata</taxon>
        <taxon>Euteleostomi</taxon>
        <taxon>Amphibia</taxon>
        <taxon>Batrachia</taxon>
        <taxon>Caudata</taxon>
        <taxon>Salamandroidea</taxon>
        <taxon>Salamandridae</taxon>
        <taxon>Pleurodelinae</taxon>
        <taxon>Pleurodeles</taxon>
    </lineage>
</organism>
<evidence type="ECO:0000313" key="1">
    <source>
        <dbReference type="EMBL" id="KAJ1082232.1"/>
    </source>
</evidence>
<dbReference type="EMBL" id="JANPWB010000016">
    <property type="protein sequence ID" value="KAJ1082232.1"/>
    <property type="molecule type" value="Genomic_DNA"/>
</dbReference>